<dbReference type="RefSeq" id="WP_010864942.1">
    <property type="nucleotide sequence ID" value="NZ_CP027852.1"/>
</dbReference>
<dbReference type="GeneID" id="69704683"/>
<organism evidence="1 2">
    <name type="scientific">Plesiomonas shigelloides</name>
    <name type="common">Aeromonas shigelloides</name>
    <dbReference type="NCBI Taxonomy" id="703"/>
    <lineage>
        <taxon>Bacteria</taxon>
        <taxon>Pseudomonadati</taxon>
        <taxon>Pseudomonadota</taxon>
        <taxon>Gammaproteobacteria</taxon>
        <taxon>Enterobacterales</taxon>
        <taxon>Enterobacteriaceae</taxon>
        <taxon>Plesiomonas</taxon>
    </lineage>
</organism>
<dbReference type="EMBL" id="JAFNAA010000009">
    <property type="protein sequence ID" value="MBO1108530.1"/>
    <property type="molecule type" value="Genomic_DNA"/>
</dbReference>
<gene>
    <name evidence="1" type="ORF">J2R62_09875</name>
</gene>
<dbReference type="Proteomes" id="UP000664658">
    <property type="component" value="Unassembled WGS sequence"/>
</dbReference>
<sequence>MTDNFRLLNQILQQRRPEELLLLAALLIEQDMLHPALRCLESAHQQLGPVPELLQHMARLRQRCGGLTIDWLPETATPLATGAARRDAEKCNDLLLS</sequence>
<proteinExistence type="predicted"/>
<evidence type="ECO:0000313" key="1">
    <source>
        <dbReference type="EMBL" id="MBO1108530.1"/>
    </source>
</evidence>
<comment type="caution">
    <text evidence="1">The sequence shown here is derived from an EMBL/GenBank/DDBJ whole genome shotgun (WGS) entry which is preliminary data.</text>
</comment>
<protein>
    <submittedName>
        <fullName evidence="1">Uncharacterized protein</fullName>
    </submittedName>
</protein>
<dbReference type="KEGG" id="pshi:SAMEA2665130_2925"/>
<dbReference type="AlphaFoldDB" id="A0A1A9B1V9"/>
<name>A0A1A9B1V9_PLESH</name>
<evidence type="ECO:0000313" key="2">
    <source>
        <dbReference type="Proteomes" id="UP000664658"/>
    </source>
</evidence>
<reference evidence="1" key="1">
    <citation type="submission" date="2021-03" db="EMBL/GenBank/DDBJ databases">
        <title>Plesiomonas shigelloides zfcc0051, isolated from zebrafish feces.</title>
        <authorList>
            <person name="Vanderhoek Z."/>
            <person name="Gaulke C."/>
        </authorList>
    </citation>
    <scope>NUCLEOTIDE SEQUENCE</scope>
    <source>
        <strain evidence="1">Zfcc0051</strain>
    </source>
</reference>
<accession>A0A1A9B1V9</accession>